<dbReference type="EMBL" id="JABBWK010000138">
    <property type="protein sequence ID" value="KAG1890578.1"/>
    <property type="molecule type" value="Genomic_DNA"/>
</dbReference>
<proteinExistence type="predicted"/>
<protein>
    <submittedName>
        <fullName evidence="1">Uncharacterized protein</fullName>
    </submittedName>
</protein>
<organism evidence="1 2">
    <name type="scientific">Suillus fuscotomentosus</name>
    <dbReference type="NCBI Taxonomy" id="1912939"/>
    <lineage>
        <taxon>Eukaryota</taxon>
        <taxon>Fungi</taxon>
        <taxon>Dikarya</taxon>
        <taxon>Basidiomycota</taxon>
        <taxon>Agaricomycotina</taxon>
        <taxon>Agaricomycetes</taxon>
        <taxon>Agaricomycetidae</taxon>
        <taxon>Boletales</taxon>
        <taxon>Suillineae</taxon>
        <taxon>Suillaceae</taxon>
        <taxon>Suillus</taxon>
    </lineage>
</organism>
<accession>A0AAD4DQY1</accession>
<evidence type="ECO:0000313" key="1">
    <source>
        <dbReference type="EMBL" id="KAG1890578.1"/>
    </source>
</evidence>
<gene>
    <name evidence="1" type="ORF">F5891DRAFT_1198026</name>
</gene>
<sequence length="117" mass="13320">MVLNVAEGLWVPFSKLQRYPRLKLTSPSSPSRPPPLLSFWRLPVWFAYVRATSAFADMRWACALSTGGCWDRAVVNGGLDDPSIPLETYSAFWPFFKVNIGHVSSTDARNCRYLCWF</sequence>
<comment type="caution">
    <text evidence="1">The sequence shown here is derived from an EMBL/GenBank/DDBJ whole genome shotgun (WGS) entry which is preliminary data.</text>
</comment>
<keyword evidence="2" id="KW-1185">Reference proteome</keyword>
<reference evidence="1" key="1">
    <citation type="journal article" date="2020" name="New Phytol.">
        <title>Comparative genomics reveals dynamic genome evolution in host specialist ectomycorrhizal fungi.</title>
        <authorList>
            <person name="Lofgren L.A."/>
            <person name="Nguyen N.H."/>
            <person name="Vilgalys R."/>
            <person name="Ruytinx J."/>
            <person name="Liao H.L."/>
            <person name="Branco S."/>
            <person name="Kuo A."/>
            <person name="LaButti K."/>
            <person name="Lipzen A."/>
            <person name="Andreopoulos W."/>
            <person name="Pangilinan J."/>
            <person name="Riley R."/>
            <person name="Hundley H."/>
            <person name="Na H."/>
            <person name="Barry K."/>
            <person name="Grigoriev I.V."/>
            <person name="Stajich J.E."/>
            <person name="Kennedy P.G."/>
        </authorList>
    </citation>
    <scope>NUCLEOTIDE SEQUENCE</scope>
    <source>
        <strain evidence="1">FC203</strain>
    </source>
</reference>
<dbReference type="GeneID" id="64662874"/>
<name>A0AAD4DQY1_9AGAM</name>
<dbReference type="AlphaFoldDB" id="A0AAD4DQY1"/>
<dbReference type="Proteomes" id="UP001195769">
    <property type="component" value="Unassembled WGS sequence"/>
</dbReference>
<evidence type="ECO:0000313" key="2">
    <source>
        <dbReference type="Proteomes" id="UP001195769"/>
    </source>
</evidence>
<dbReference type="RefSeq" id="XP_041217844.1">
    <property type="nucleotide sequence ID" value="XM_041368576.1"/>
</dbReference>